<evidence type="ECO:0000256" key="2">
    <source>
        <dbReference type="ARBA" id="ARBA00023125"/>
    </source>
</evidence>
<sequence length="262" mass="27602">MSQDLLRVFDEAAENLPYGRQAVIEVVGGAGAGKTTLLAAAMRRLTGRGVPVRAGSAAPGERGIPFQVFLHAFGQAAPVDAGGDERFWDAAAARAGRDPVTFDQFRLCRAGRRRIAGRVRDGLVLILDDLQWADPLSADLIAHLLRYPVPAPLVLVLAYRPQARAGWDGAARRARLGDRPTRLELGPGPAGGPAPGAPPAALSGLTDRQREIARLAGTGATTRAIARQLSVSPRTVDAHLSRIYRTLDIGSRAGLAALVAHG</sequence>
<name>A0A8J3C3L4_9ACTN</name>
<dbReference type="Pfam" id="PF00196">
    <property type="entry name" value="GerE"/>
    <property type="match status" value="1"/>
</dbReference>
<evidence type="ECO:0000313" key="6">
    <source>
        <dbReference type="EMBL" id="GGL04361.1"/>
    </source>
</evidence>
<dbReference type="Pfam" id="PF13191">
    <property type="entry name" value="AAA_16"/>
    <property type="match status" value="1"/>
</dbReference>
<dbReference type="InterPro" id="IPR000792">
    <property type="entry name" value="Tscrpt_reg_LuxR_C"/>
</dbReference>
<accession>A0A8J3C3L4</accession>
<dbReference type="PROSITE" id="PS50043">
    <property type="entry name" value="HTH_LUXR_2"/>
    <property type="match status" value="1"/>
</dbReference>
<evidence type="ECO:0000259" key="5">
    <source>
        <dbReference type="PROSITE" id="PS50043"/>
    </source>
</evidence>
<feature type="region of interest" description="Disordered" evidence="4">
    <location>
        <begin position="178"/>
        <end position="203"/>
    </location>
</feature>
<dbReference type="Proteomes" id="UP000656042">
    <property type="component" value="Unassembled WGS sequence"/>
</dbReference>
<gene>
    <name evidence="6" type="ORF">GCM10012284_43690</name>
</gene>
<dbReference type="PRINTS" id="PR00038">
    <property type="entry name" value="HTHLUXR"/>
</dbReference>
<dbReference type="Gene3D" id="1.10.10.10">
    <property type="entry name" value="Winged helix-like DNA-binding domain superfamily/Winged helix DNA-binding domain"/>
    <property type="match status" value="1"/>
</dbReference>
<dbReference type="InterPro" id="IPR041664">
    <property type="entry name" value="AAA_16"/>
</dbReference>
<dbReference type="SMART" id="SM00421">
    <property type="entry name" value="HTH_LUXR"/>
    <property type="match status" value="1"/>
</dbReference>
<reference evidence="6" key="2">
    <citation type="submission" date="2020-09" db="EMBL/GenBank/DDBJ databases">
        <authorList>
            <person name="Sun Q."/>
            <person name="Zhou Y."/>
        </authorList>
    </citation>
    <scope>NUCLEOTIDE SEQUENCE</scope>
    <source>
        <strain evidence="6">CGMCC 4.7299</strain>
    </source>
</reference>
<comment type="caution">
    <text evidence="6">The sequence shown here is derived from an EMBL/GenBank/DDBJ whole genome shotgun (WGS) entry which is preliminary data.</text>
</comment>
<feature type="domain" description="HTH luxR-type" evidence="5">
    <location>
        <begin position="198"/>
        <end position="262"/>
    </location>
</feature>
<dbReference type="SUPFAM" id="SSF52540">
    <property type="entry name" value="P-loop containing nucleoside triphosphate hydrolases"/>
    <property type="match status" value="1"/>
</dbReference>
<dbReference type="CDD" id="cd06170">
    <property type="entry name" value="LuxR_C_like"/>
    <property type="match status" value="1"/>
</dbReference>
<dbReference type="SUPFAM" id="SSF46894">
    <property type="entry name" value="C-terminal effector domain of the bipartite response regulators"/>
    <property type="match status" value="1"/>
</dbReference>
<organism evidence="6 7">
    <name type="scientific">Mangrovihabitans endophyticus</name>
    <dbReference type="NCBI Taxonomy" id="1751298"/>
    <lineage>
        <taxon>Bacteria</taxon>
        <taxon>Bacillati</taxon>
        <taxon>Actinomycetota</taxon>
        <taxon>Actinomycetes</taxon>
        <taxon>Micromonosporales</taxon>
        <taxon>Micromonosporaceae</taxon>
        <taxon>Mangrovihabitans</taxon>
    </lineage>
</organism>
<keyword evidence="7" id="KW-1185">Reference proteome</keyword>
<dbReference type="PANTHER" id="PTHR44688">
    <property type="entry name" value="DNA-BINDING TRANSCRIPTIONAL ACTIVATOR DEVR_DOSR"/>
    <property type="match status" value="1"/>
</dbReference>
<evidence type="ECO:0000256" key="4">
    <source>
        <dbReference type="SAM" id="MobiDB-lite"/>
    </source>
</evidence>
<keyword evidence="1" id="KW-0805">Transcription regulation</keyword>
<keyword evidence="2" id="KW-0238">DNA-binding</keyword>
<dbReference type="InterPro" id="IPR016032">
    <property type="entry name" value="Sig_transdc_resp-reg_C-effctor"/>
</dbReference>
<dbReference type="InterPro" id="IPR036388">
    <property type="entry name" value="WH-like_DNA-bd_sf"/>
</dbReference>
<protein>
    <recommendedName>
        <fullName evidence="5">HTH luxR-type domain-containing protein</fullName>
    </recommendedName>
</protein>
<keyword evidence="3" id="KW-0804">Transcription</keyword>
<evidence type="ECO:0000313" key="7">
    <source>
        <dbReference type="Proteomes" id="UP000656042"/>
    </source>
</evidence>
<evidence type="ECO:0000256" key="1">
    <source>
        <dbReference type="ARBA" id="ARBA00023015"/>
    </source>
</evidence>
<dbReference type="GO" id="GO:0006355">
    <property type="term" value="P:regulation of DNA-templated transcription"/>
    <property type="evidence" value="ECO:0007669"/>
    <property type="project" value="InterPro"/>
</dbReference>
<reference evidence="6" key="1">
    <citation type="journal article" date="2014" name="Int. J. Syst. Evol. Microbiol.">
        <title>Complete genome sequence of Corynebacterium casei LMG S-19264T (=DSM 44701T), isolated from a smear-ripened cheese.</title>
        <authorList>
            <consortium name="US DOE Joint Genome Institute (JGI-PGF)"/>
            <person name="Walter F."/>
            <person name="Albersmeier A."/>
            <person name="Kalinowski J."/>
            <person name="Ruckert C."/>
        </authorList>
    </citation>
    <scope>NUCLEOTIDE SEQUENCE</scope>
    <source>
        <strain evidence="6">CGMCC 4.7299</strain>
    </source>
</reference>
<dbReference type="RefSeq" id="WP_189081127.1">
    <property type="nucleotide sequence ID" value="NZ_BMMX01000022.1"/>
</dbReference>
<dbReference type="PANTHER" id="PTHR44688:SF16">
    <property type="entry name" value="DNA-BINDING TRANSCRIPTIONAL ACTIVATOR DEVR_DOSR"/>
    <property type="match status" value="1"/>
</dbReference>
<dbReference type="GO" id="GO:0003677">
    <property type="term" value="F:DNA binding"/>
    <property type="evidence" value="ECO:0007669"/>
    <property type="project" value="UniProtKB-KW"/>
</dbReference>
<evidence type="ECO:0000256" key="3">
    <source>
        <dbReference type="ARBA" id="ARBA00023163"/>
    </source>
</evidence>
<proteinExistence type="predicted"/>
<dbReference type="InterPro" id="IPR027417">
    <property type="entry name" value="P-loop_NTPase"/>
</dbReference>
<dbReference type="EMBL" id="BMMX01000022">
    <property type="protein sequence ID" value="GGL04361.1"/>
    <property type="molecule type" value="Genomic_DNA"/>
</dbReference>
<dbReference type="AlphaFoldDB" id="A0A8J3C3L4"/>